<dbReference type="PhylomeDB" id="E9H4V7"/>
<evidence type="ECO:0000259" key="10">
    <source>
        <dbReference type="PROSITE" id="PS50262"/>
    </source>
</evidence>
<evidence type="ECO:0000256" key="5">
    <source>
        <dbReference type="ARBA" id="ARBA00023040"/>
    </source>
</evidence>
<dbReference type="GO" id="GO:0004930">
    <property type="term" value="F:G protein-coupled receptor activity"/>
    <property type="evidence" value="ECO:0000318"/>
    <property type="project" value="GO_Central"/>
</dbReference>
<keyword evidence="2" id="KW-1003">Cell membrane</keyword>
<evidence type="ECO:0000256" key="8">
    <source>
        <dbReference type="ARBA" id="ARBA00023224"/>
    </source>
</evidence>
<dbReference type="InterPro" id="IPR050569">
    <property type="entry name" value="TAAR"/>
</dbReference>
<name>E9H4V7_DAPPU</name>
<dbReference type="PROSITE" id="PS50262">
    <property type="entry name" value="G_PROTEIN_RECEP_F1_2"/>
    <property type="match status" value="1"/>
</dbReference>
<feature type="domain" description="G-protein coupled receptors family 1 profile" evidence="10">
    <location>
        <begin position="41"/>
        <end position="312"/>
    </location>
</feature>
<dbReference type="InParanoid" id="E9H4V7"/>
<evidence type="ECO:0000256" key="9">
    <source>
        <dbReference type="SAM" id="Phobius"/>
    </source>
</evidence>
<dbReference type="KEGG" id="dpx:DAPPUDRAFT_325486"/>
<feature type="transmembrane region" description="Helical" evidence="9">
    <location>
        <begin position="62"/>
        <end position="84"/>
    </location>
</feature>
<reference evidence="11 12" key="1">
    <citation type="journal article" date="2011" name="Science">
        <title>The ecoresponsive genome of Daphnia pulex.</title>
        <authorList>
            <person name="Colbourne J.K."/>
            <person name="Pfrender M.E."/>
            <person name="Gilbert D."/>
            <person name="Thomas W.K."/>
            <person name="Tucker A."/>
            <person name="Oakley T.H."/>
            <person name="Tokishita S."/>
            <person name="Aerts A."/>
            <person name="Arnold G.J."/>
            <person name="Basu M.K."/>
            <person name="Bauer D.J."/>
            <person name="Caceres C.E."/>
            <person name="Carmel L."/>
            <person name="Casola C."/>
            <person name="Choi J.H."/>
            <person name="Detter J.C."/>
            <person name="Dong Q."/>
            <person name="Dusheyko S."/>
            <person name="Eads B.D."/>
            <person name="Frohlich T."/>
            <person name="Geiler-Samerotte K.A."/>
            <person name="Gerlach D."/>
            <person name="Hatcher P."/>
            <person name="Jogdeo S."/>
            <person name="Krijgsveld J."/>
            <person name="Kriventseva E.V."/>
            <person name="Kultz D."/>
            <person name="Laforsch C."/>
            <person name="Lindquist E."/>
            <person name="Lopez J."/>
            <person name="Manak J.R."/>
            <person name="Muller J."/>
            <person name="Pangilinan J."/>
            <person name="Patwardhan R.P."/>
            <person name="Pitluck S."/>
            <person name="Pritham E.J."/>
            <person name="Rechtsteiner A."/>
            <person name="Rho M."/>
            <person name="Rogozin I.B."/>
            <person name="Sakarya O."/>
            <person name="Salamov A."/>
            <person name="Schaack S."/>
            <person name="Shapiro H."/>
            <person name="Shiga Y."/>
            <person name="Skalitzky C."/>
            <person name="Smith Z."/>
            <person name="Souvorov A."/>
            <person name="Sung W."/>
            <person name="Tang Z."/>
            <person name="Tsuchiya D."/>
            <person name="Tu H."/>
            <person name="Vos H."/>
            <person name="Wang M."/>
            <person name="Wolf Y.I."/>
            <person name="Yamagata H."/>
            <person name="Yamada T."/>
            <person name="Ye Y."/>
            <person name="Shaw J.R."/>
            <person name="Andrews J."/>
            <person name="Crease T.J."/>
            <person name="Tang H."/>
            <person name="Lucas S.M."/>
            <person name="Robertson H.M."/>
            <person name="Bork P."/>
            <person name="Koonin E.V."/>
            <person name="Zdobnov E.M."/>
            <person name="Grigoriev I.V."/>
            <person name="Lynch M."/>
            <person name="Boore J.L."/>
        </authorList>
    </citation>
    <scope>NUCLEOTIDE SEQUENCE [LARGE SCALE GENOMIC DNA]</scope>
</reference>
<feature type="transmembrane region" description="Helical" evidence="9">
    <location>
        <begin position="177"/>
        <end position="195"/>
    </location>
</feature>
<evidence type="ECO:0000256" key="3">
    <source>
        <dbReference type="ARBA" id="ARBA00022692"/>
    </source>
</evidence>
<keyword evidence="5" id="KW-0297">G-protein coupled receptor</keyword>
<dbReference type="CDD" id="cd00637">
    <property type="entry name" value="7tm_classA_rhodopsin-like"/>
    <property type="match status" value="1"/>
</dbReference>
<accession>E9H4V7</accession>
<evidence type="ECO:0000256" key="4">
    <source>
        <dbReference type="ARBA" id="ARBA00022989"/>
    </source>
</evidence>
<keyword evidence="3 9" id="KW-0812">Transmembrane</keyword>
<feature type="transmembrane region" description="Helical" evidence="9">
    <location>
        <begin position="28"/>
        <end position="50"/>
    </location>
</feature>
<dbReference type="OrthoDB" id="6366087at2759"/>
<feature type="transmembrane region" description="Helical" evidence="9">
    <location>
        <begin position="137"/>
        <end position="157"/>
    </location>
</feature>
<proteinExistence type="predicted"/>
<dbReference type="EMBL" id="GL732592">
    <property type="protein sequence ID" value="EFX73286.1"/>
    <property type="molecule type" value="Genomic_DNA"/>
</dbReference>
<keyword evidence="4 9" id="KW-1133">Transmembrane helix</keyword>
<evidence type="ECO:0000313" key="12">
    <source>
        <dbReference type="Proteomes" id="UP000000305"/>
    </source>
</evidence>
<keyword evidence="7" id="KW-0675">Receptor</keyword>
<feature type="transmembrane region" description="Helical" evidence="9">
    <location>
        <begin position="254"/>
        <end position="277"/>
    </location>
</feature>
<organism evidence="11 12">
    <name type="scientific">Daphnia pulex</name>
    <name type="common">Water flea</name>
    <dbReference type="NCBI Taxonomy" id="6669"/>
    <lineage>
        <taxon>Eukaryota</taxon>
        <taxon>Metazoa</taxon>
        <taxon>Ecdysozoa</taxon>
        <taxon>Arthropoda</taxon>
        <taxon>Crustacea</taxon>
        <taxon>Branchiopoda</taxon>
        <taxon>Diplostraca</taxon>
        <taxon>Cladocera</taxon>
        <taxon>Anomopoda</taxon>
        <taxon>Daphniidae</taxon>
        <taxon>Daphnia</taxon>
    </lineage>
</organism>
<evidence type="ECO:0000256" key="2">
    <source>
        <dbReference type="ARBA" id="ARBA00022475"/>
    </source>
</evidence>
<gene>
    <name evidence="11" type="ORF">DAPPUDRAFT_325486</name>
</gene>
<dbReference type="PANTHER" id="PTHR24249">
    <property type="entry name" value="HISTAMINE RECEPTOR-RELATED G-PROTEIN COUPLED RECEPTOR"/>
    <property type="match status" value="1"/>
</dbReference>
<keyword evidence="8" id="KW-0807">Transducer</keyword>
<dbReference type="AlphaFoldDB" id="E9H4V7"/>
<dbReference type="GO" id="GO:0007186">
    <property type="term" value="P:G protein-coupled receptor signaling pathway"/>
    <property type="evidence" value="ECO:0000318"/>
    <property type="project" value="GO_Central"/>
</dbReference>
<evidence type="ECO:0000256" key="6">
    <source>
        <dbReference type="ARBA" id="ARBA00023136"/>
    </source>
</evidence>
<dbReference type="InterPro" id="IPR017452">
    <property type="entry name" value="GPCR_Rhodpsn_7TM"/>
</dbReference>
<evidence type="ECO:0000256" key="7">
    <source>
        <dbReference type="ARBA" id="ARBA00023170"/>
    </source>
</evidence>
<dbReference type="PANTHER" id="PTHR24249:SF411">
    <property type="entry name" value="G-PROTEIN COUPLED RECEPTORS FAMILY 1 PROFILE DOMAIN-CONTAINING PROTEIN"/>
    <property type="match status" value="1"/>
</dbReference>
<dbReference type="Proteomes" id="UP000000305">
    <property type="component" value="Unassembled WGS sequence"/>
</dbReference>
<keyword evidence="6 9" id="KW-0472">Membrane</keyword>
<evidence type="ECO:0000313" key="11">
    <source>
        <dbReference type="EMBL" id="EFX73286.1"/>
    </source>
</evidence>
<dbReference type="SUPFAM" id="SSF81321">
    <property type="entry name" value="Family A G protein-coupled receptor-like"/>
    <property type="match status" value="1"/>
</dbReference>
<evidence type="ECO:0000256" key="1">
    <source>
        <dbReference type="ARBA" id="ARBA00004651"/>
    </source>
</evidence>
<protein>
    <recommendedName>
        <fullName evidence="10">G-protein coupled receptors family 1 profile domain-containing protein</fullName>
    </recommendedName>
</protein>
<feature type="transmembrane region" description="Helical" evidence="9">
    <location>
        <begin position="96"/>
        <end position="116"/>
    </location>
</feature>
<comment type="subcellular location">
    <subcellularLocation>
        <location evidence="1">Cell membrane</location>
        <topology evidence="1">Multi-pass membrane protein</topology>
    </subcellularLocation>
</comment>
<dbReference type="HOGENOM" id="CLU_055342_1_0_1"/>
<dbReference type="GO" id="GO:0005886">
    <property type="term" value="C:plasma membrane"/>
    <property type="evidence" value="ECO:0000318"/>
    <property type="project" value="GO_Central"/>
</dbReference>
<keyword evidence="12" id="KW-1185">Reference proteome</keyword>
<dbReference type="Gene3D" id="1.20.1070.10">
    <property type="entry name" value="Rhodopsin 7-helix transmembrane proteins"/>
    <property type="match status" value="1"/>
</dbReference>
<sequence>MNNSHQGEVVLTATGEIQHPISVDTVSVILKFFCCSIGIPLNMFIAFTIIQRRRLHRKSRNIFLLGITLSYLSFFIPPAIELIYWALYPVESVCHAYIIVVAVPQSLLLINMLLALTERYLAINHPLLHRRKMTTRLAGCLIITTSMVTIFLIKFVYIVRLGTIRCEVWLVHVKVHSLILIILFTSCLLLNIIIYRQTKILLRESRTLQTTQDERDLSSGSANVNNQSTAVPSMCIHADREKLVEMEMEASRTLVMGVASLCVMPCLALIFIASYFACRLVCGQLECSSLVKIVPLIKELSLSPAVYCPIIFLVRNKELREECACKTV</sequence>